<dbReference type="Proteomes" id="UP000256491">
    <property type="component" value="Unassembled WGS sequence"/>
</dbReference>
<keyword evidence="1" id="KW-1133">Transmembrane helix</keyword>
<evidence type="ECO:0000313" key="4">
    <source>
        <dbReference type="Proteomes" id="UP000256491"/>
    </source>
</evidence>
<keyword evidence="4" id="KW-1185">Reference proteome</keyword>
<feature type="domain" description="HTH LytTR-type" evidence="2">
    <location>
        <begin position="218"/>
        <end position="289"/>
    </location>
</feature>
<feature type="transmembrane region" description="Helical" evidence="1">
    <location>
        <begin position="64"/>
        <end position="84"/>
    </location>
</feature>
<dbReference type="Gene3D" id="2.40.50.1020">
    <property type="entry name" value="LytTr DNA-binding domain"/>
    <property type="match status" value="1"/>
</dbReference>
<comment type="caution">
    <text evidence="3">The sequence shown here is derived from an EMBL/GenBank/DDBJ whole genome shotgun (WGS) entry which is preliminary data.</text>
</comment>
<proteinExistence type="predicted"/>
<dbReference type="EMBL" id="QNUF01000020">
    <property type="protein sequence ID" value="REC73869.1"/>
    <property type="molecule type" value="Genomic_DNA"/>
</dbReference>
<evidence type="ECO:0000313" key="3">
    <source>
        <dbReference type="EMBL" id="REC73869.1"/>
    </source>
</evidence>
<keyword evidence="1" id="KW-0472">Membrane</keyword>
<organism evidence="3 4">
    <name type="scientific">Chryseobacterium rhizosphaerae</name>
    <dbReference type="NCBI Taxonomy" id="395937"/>
    <lineage>
        <taxon>Bacteria</taxon>
        <taxon>Pseudomonadati</taxon>
        <taxon>Bacteroidota</taxon>
        <taxon>Flavobacteriia</taxon>
        <taxon>Flavobacteriales</taxon>
        <taxon>Weeksellaceae</taxon>
        <taxon>Chryseobacterium group</taxon>
        <taxon>Chryseobacterium</taxon>
    </lineage>
</organism>
<evidence type="ECO:0000256" key="1">
    <source>
        <dbReference type="SAM" id="Phobius"/>
    </source>
</evidence>
<name>A0ABX9IHW7_9FLAO</name>
<reference evidence="3 4" key="1">
    <citation type="journal article" date="2010" name="Syst. Appl. Microbiol.">
        <title>Four new species of Chryseobacterium from the rhizosphere of coastal sand dune plants, Chryseobacterium elymi sp. nov., Chryseobacterium hagamense sp. nov., Chryseobacterium lathyri sp. nov. and Chryseobacterium rhizosphaerae sp. nov.</title>
        <authorList>
            <person name="Cho S.H."/>
            <person name="Lee K.S."/>
            <person name="Shin D.S."/>
            <person name="Han J.H."/>
            <person name="Park K.S."/>
            <person name="Lee C.H."/>
            <person name="Park K.H."/>
            <person name="Kim S.B."/>
        </authorList>
    </citation>
    <scope>NUCLEOTIDE SEQUENCE [LARGE SCALE GENOMIC DNA]</scope>
    <source>
        <strain evidence="3 4">KCTC 22548</strain>
    </source>
</reference>
<protein>
    <recommendedName>
        <fullName evidence="2">HTH LytTR-type domain-containing protein</fullName>
    </recommendedName>
</protein>
<sequence>MQERILKFDKITDMFSFVPYLYPRSKSVKEVLFSSLAAGILVYLFLIIFQPFGTESFHHPYKYIVLFPYTLIFGSAFFISSLFVSQFKDWNIGYELMKILVILLLGSIFSYFYNTLCISHVKLSFENYGYMFLYSLAIGIPISTIYILSRYIYLKNIPENTALDVAPQPISNCEAPKEKVLKILGNNIELEVTEENFLYAQSMENYCNVYFLEDGKIKKLLIRISLSNILKQVETHSIKKCHRSYIINLEKVKDLKGNAQGYKLILPEIDFEIPVSRSFISSIIPQLQQSKR</sequence>
<keyword evidence="1" id="KW-0812">Transmembrane</keyword>
<accession>A0ABX9IHW7</accession>
<feature type="transmembrane region" description="Helical" evidence="1">
    <location>
        <begin position="96"/>
        <end position="116"/>
    </location>
</feature>
<dbReference type="InterPro" id="IPR007492">
    <property type="entry name" value="LytTR_DNA-bd_dom"/>
</dbReference>
<dbReference type="Pfam" id="PF04397">
    <property type="entry name" value="LytTR"/>
    <property type="match status" value="1"/>
</dbReference>
<feature type="transmembrane region" description="Helical" evidence="1">
    <location>
        <begin position="31"/>
        <end position="52"/>
    </location>
</feature>
<gene>
    <name evidence="3" type="ORF">DRF57_16165</name>
</gene>
<dbReference type="PROSITE" id="PS50930">
    <property type="entry name" value="HTH_LYTTR"/>
    <property type="match status" value="1"/>
</dbReference>
<evidence type="ECO:0000259" key="2">
    <source>
        <dbReference type="PROSITE" id="PS50930"/>
    </source>
</evidence>
<feature type="transmembrane region" description="Helical" evidence="1">
    <location>
        <begin position="128"/>
        <end position="148"/>
    </location>
</feature>
<dbReference type="SMART" id="SM00850">
    <property type="entry name" value="LytTR"/>
    <property type="match status" value="1"/>
</dbReference>